<name>K2P602_9FLAO</name>
<reference evidence="3 4" key="1">
    <citation type="journal article" date="2012" name="J. Bacteriol.">
        <title>Genome Sequence of Galbibacter marinum Type Strain ck-I2-15.</title>
        <authorList>
            <person name="Lai Q."/>
            <person name="Li C."/>
            <person name="Shao Z."/>
        </authorList>
    </citation>
    <scope>NUCLEOTIDE SEQUENCE [LARGE SCALE GENOMIC DNA]</scope>
    <source>
        <strain evidence="4">ck-I2-15</strain>
    </source>
</reference>
<keyword evidence="2" id="KW-0472">Membrane</keyword>
<feature type="region of interest" description="Disordered" evidence="1">
    <location>
        <begin position="37"/>
        <end position="96"/>
    </location>
</feature>
<keyword evidence="4" id="KW-1185">Reference proteome</keyword>
<sequence>MNKLELIILKLFGMKLKSSIFFMAIILALVISCREKRQDPTRVENTTESINESKQKAVEREEQWQGERREIEDTASYESRQVNPKGSNPKSDSLVR</sequence>
<organism evidence="3 4">
    <name type="scientific">Galbibacter marinus</name>
    <dbReference type="NCBI Taxonomy" id="555500"/>
    <lineage>
        <taxon>Bacteria</taxon>
        <taxon>Pseudomonadati</taxon>
        <taxon>Bacteroidota</taxon>
        <taxon>Flavobacteriia</taxon>
        <taxon>Flavobacteriales</taxon>
        <taxon>Flavobacteriaceae</taxon>
        <taxon>Galbibacter</taxon>
    </lineage>
</organism>
<dbReference type="PROSITE" id="PS51257">
    <property type="entry name" value="PROKAR_LIPOPROTEIN"/>
    <property type="match status" value="1"/>
</dbReference>
<protein>
    <recommendedName>
        <fullName evidence="5">Lipoprotein</fullName>
    </recommendedName>
</protein>
<evidence type="ECO:0008006" key="5">
    <source>
        <dbReference type="Google" id="ProtNLM"/>
    </source>
</evidence>
<proteinExistence type="predicted"/>
<dbReference type="Proteomes" id="UP000007364">
    <property type="component" value="Unassembled WGS sequence"/>
</dbReference>
<dbReference type="EMBL" id="AMSG01000002">
    <property type="protein sequence ID" value="EKF56438.1"/>
    <property type="molecule type" value="Genomic_DNA"/>
</dbReference>
<dbReference type="STRING" id="555500.I215_02908"/>
<keyword evidence="2" id="KW-0812">Transmembrane</keyword>
<feature type="compositionally biased region" description="Polar residues" evidence="1">
    <location>
        <begin position="76"/>
        <end position="96"/>
    </location>
</feature>
<gene>
    <name evidence="3" type="ORF">I215_02908</name>
</gene>
<feature type="compositionally biased region" description="Basic and acidic residues" evidence="1">
    <location>
        <begin position="51"/>
        <end position="72"/>
    </location>
</feature>
<accession>K2P602</accession>
<evidence type="ECO:0000256" key="2">
    <source>
        <dbReference type="SAM" id="Phobius"/>
    </source>
</evidence>
<comment type="caution">
    <text evidence="3">The sequence shown here is derived from an EMBL/GenBank/DDBJ whole genome shotgun (WGS) entry which is preliminary data.</text>
</comment>
<keyword evidence="2" id="KW-1133">Transmembrane helix</keyword>
<evidence type="ECO:0000313" key="4">
    <source>
        <dbReference type="Proteomes" id="UP000007364"/>
    </source>
</evidence>
<evidence type="ECO:0000256" key="1">
    <source>
        <dbReference type="SAM" id="MobiDB-lite"/>
    </source>
</evidence>
<evidence type="ECO:0000313" key="3">
    <source>
        <dbReference type="EMBL" id="EKF56438.1"/>
    </source>
</evidence>
<feature type="transmembrane region" description="Helical" evidence="2">
    <location>
        <begin position="12"/>
        <end position="32"/>
    </location>
</feature>
<dbReference type="AlphaFoldDB" id="K2P602"/>